<keyword evidence="10" id="KW-1185">Reference proteome</keyword>
<evidence type="ECO:0000256" key="7">
    <source>
        <dbReference type="ARBA" id="ARBA00023136"/>
    </source>
</evidence>
<keyword evidence="6 8" id="KW-1133">Transmembrane helix</keyword>
<evidence type="ECO:0000256" key="4">
    <source>
        <dbReference type="ARBA" id="ARBA00022475"/>
    </source>
</evidence>
<name>A0ABW4KHT3_9BACI</name>
<keyword evidence="3" id="KW-0813">Transport</keyword>
<protein>
    <recommendedName>
        <fullName evidence="8">Probable membrane transporter protein</fullName>
    </recommendedName>
</protein>
<feature type="transmembrane region" description="Helical" evidence="8">
    <location>
        <begin position="218"/>
        <end position="238"/>
    </location>
</feature>
<evidence type="ECO:0000313" key="10">
    <source>
        <dbReference type="Proteomes" id="UP001597301"/>
    </source>
</evidence>
<dbReference type="InterPro" id="IPR052017">
    <property type="entry name" value="TSUP"/>
</dbReference>
<evidence type="ECO:0000256" key="3">
    <source>
        <dbReference type="ARBA" id="ARBA00022448"/>
    </source>
</evidence>
<keyword evidence="4 8" id="KW-1003">Cell membrane</keyword>
<dbReference type="Proteomes" id="UP001597301">
    <property type="component" value="Unassembled WGS sequence"/>
</dbReference>
<evidence type="ECO:0000256" key="5">
    <source>
        <dbReference type="ARBA" id="ARBA00022692"/>
    </source>
</evidence>
<feature type="transmembrane region" description="Helical" evidence="8">
    <location>
        <begin position="93"/>
        <end position="112"/>
    </location>
</feature>
<feature type="transmembrane region" description="Helical" evidence="8">
    <location>
        <begin position="31"/>
        <end position="57"/>
    </location>
</feature>
<evidence type="ECO:0000313" key="9">
    <source>
        <dbReference type="EMBL" id="MFD1707254.1"/>
    </source>
</evidence>
<gene>
    <name evidence="9" type="ORF">ACFSCZ_10985</name>
</gene>
<comment type="similarity">
    <text evidence="2 8">Belongs to the 4-toluene sulfonate uptake permease (TSUP) (TC 2.A.102) family.</text>
</comment>
<dbReference type="InterPro" id="IPR002781">
    <property type="entry name" value="TM_pro_TauE-like"/>
</dbReference>
<dbReference type="EMBL" id="JBHUEO010000029">
    <property type="protein sequence ID" value="MFD1707254.1"/>
    <property type="molecule type" value="Genomic_DNA"/>
</dbReference>
<evidence type="ECO:0000256" key="2">
    <source>
        <dbReference type="ARBA" id="ARBA00009142"/>
    </source>
</evidence>
<feature type="transmembrane region" description="Helical" evidence="8">
    <location>
        <begin position="69"/>
        <end position="87"/>
    </location>
</feature>
<dbReference type="PANTHER" id="PTHR30269">
    <property type="entry name" value="TRANSMEMBRANE PROTEIN YFCA"/>
    <property type="match status" value="1"/>
</dbReference>
<organism evidence="9 10">
    <name type="scientific">Siminovitchia sediminis</name>
    <dbReference type="NCBI Taxonomy" id="1274353"/>
    <lineage>
        <taxon>Bacteria</taxon>
        <taxon>Bacillati</taxon>
        <taxon>Bacillota</taxon>
        <taxon>Bacilli</taxon>
        <taxon>Bacillales</taxon>
        <taxon>Bacillaceae</taxon>
        <taxon>Siminovitchia</taxon>
    </lineage>
</organism>
<feature type="transmembrane region" description="Helical" evidence="8">
    <location>
        <begin position="124"/>
        <end position="147"/>
    </location>
</feature>
<evidence type="ECO:0000256" key="6">
    <source>
        <dbReference type="ARBA" id="ARBA00022989"/>
    </source>
</evidence>
<dbReference type="Pfam" id="PF01925">
    <property type="entry name" value="TauE"/>
    <property type="match status" value="1"/>
</dbReference>
<dbReference type="PANTHER" id="PTHR30269:SF37">
    <property type="entry name" value="MEMBRANE TRANSPORTER PROTEIN"/>
    <property type="match status" value="1"/>
</dbReference>
<comment type="caution">
    <text evidence="9">The sequence shown here is derived from an EMBL/GenBank/DDBJ whole genome shotgun (WGS) entry which is preliminary data.</text>
</comment>
<feature type="transmembrane region" description="Helical" evidence="8">
    <location>
        <begin position="159"/>
        <end position="177"/>
    </location>
</feature>
<dbReference type="RefSeq" id="WP_380773978.1">
    <property type="nucleotide sequence ID" value="NZ_JBHUEO010000029.1"/>
</dbReference>
<evidence type="ECO:0000256" key="1">
    <source>
        <dbReference type="ARBA" id="ARBA00004651"/>
    </source>
</evidence>
<sequence length="239" mass="26628">MLIIIGSLMILVASFIQGVTGFGFAVVAVPLLSLLFPLQVIVPMLVLLGIFVNFYIFYPLRRYVEFKKIRGLVFFSIIATPVGAYLLVWMNQFYLQIVAGMIILVFGAFLWTGRSFHIKNEKSALGIVGMLSGLLNGSLGLFGLPIALFMANQKTEKNIFRANIALLGLIVCALTFLNYMYMGLINREVLEYSMWLFLALLIGLLAGVKVDKFINQTLFMKISLLVIMVSGLFTIIFAV</sequence>
<keyword evidence="7 8" id="KW-0472">Membrane</keyword>
<comment type="subcellular location">
    <subcellularLocation>
        <location evidence="1 8">Cell membrane</location>
        <topology evidence="1 8">Multi-pass membrane protein</topology>
    </subcellularLocation>
</comment>
<feature type="transmembrane region" description="Helical" evidence="8">
    <location>
        <begin position="189"/>
        <end position="206"/>
    </location>
</feature>
<accession>A0ABW4KHT3</accession>
<keyword evidence="5 8" id="KW-0812">Transmembrane</keyword>
<evidence type="ECO:0000256" key="8">
    <source>
        <dbReference type="RuleBase" id="RU363041"/>
    </source>
</evidence>
<reference evidence="10" key="1">
    <citation type="journal article" date="2019" name="Int. J. Syst. Evol. Microbiol.">
        <title>The Global Catalogue of Microorganisms (GCM) 10K type strain sequencing project: providing services to taxonomists for standard genome sequencing and annotation.</title>
        <authorList>
            <consortium name="The Broad Institute Genomics Platform"/>
            <consortium name="The Broad Institute Genome Sequencing Center for Infectious Disease"/>
            <person name="Wu L."/>
            <person name="Ma J."/>
        </authorList>
    </citation>
    <scope>NUCLEOTIDE SEQUENCE [LARGE SCALE GENOMIC DNA]</scope>
    <source>
        <strain evidence="10">CGMCC 1.12295</strain>
    </source>
</reference>
<proteinExistence type="inferred from homology"/>